<comment type="similarity">
    <text evidence="4">Belongs to the GreA/GreB family. GreB subfamily.</text>
</comment>
<dbReference type="InterPro" id="IPR036805">
    <property type="entry name" value="Tscrpt_elong_fac_GreA/B_N_sf"/>
</dbReference>
<feature type="domain" description="Transcription elongation factor GreA/GreB N-terminal" evidence="6">
    <location>
        <begin position="9"/>
        <end position="78"/>
    </location>
</feature>
<keyword evidence="1 4" id="KW-0805">Transcription regulation</keyword>
<keyword evidence="7" id="KW-0648">Protein biosynthesis</keyword>
<dbReference type="InterPro" id="IPR006358">
    <property type="entry name" value="Tscrpt_elong_fac_GreB"/>
</dbReference>
<protein>
    <recommendedName>
        <fullName evidence="4">Transcription elongation factor GreB</fullName>
    </recommendedName>
    <alternativeName>
        <fullName evidence="4">Transcript cleavage factor GreB</fullName>
    </alternativeName>
</protein>
<sequence>MPSTSNTSPITPAGLAALRARYDHLLGTERPEIVEIVSWAAGNGDRSENGDYLYGRKRMREIDRELGYLAKVMKHAQVVDPVRQPDKTRIFFGATVTIADEDDLQRTVTIVGDKEQDAGTGRIGWSSPIARALRGAGVGDLRTVRLPAGQKGWEVLAIAYPDEDSVTARGADD</sequence>
<evidence type="ECO:0000256" key="4">
    <source>
        <dbReference type="HAMAP-Rule" id="MF_00930"/>
    </source>
</evidence>
<evidence type="ECO:0000256" key="1">
    <source>
        <dbReference type="ARBA" id="ARBA00023015"/>
    </source>
</evidence>
<dbReference type="HAMAP" id="MF_00105">
    <property type="entry name" value="GreA_GreB"/>
    <property type="match status" value="1"/>
</dbReference>
<comment type="function">
    <text evidence="4">Necessary for efficient RNA polymerase transcription elongation past template-encoded arresting sites. The arresting sites in DNA have the property of trapping a certain fraction of elongating RNA polymerases that pass through, resulting in locked ternary complexes. Cleavage of the nascent transcript by cleavage factors such as GreA or GreB allows the resumption of elongation from the new 3'terminus. GreB releases sequences of up to 9 nucleotides in length.</text>
</comment>
<dbReference type="GO" id="GO:0070063">
    <property type="term" value="F:RNA polymerase binding"/>
    <property type="evidence" value="ECO:0007669"/>
    <property type="project" value="InterPro"/>
</dbReference>
<dbReference type="EMBL" id="RPFZ01000001">
    <property type="protein sequence ID" value="RPF70667.1"/>
    <property type="molecule type" value="Genomic_DNA"/>
</dbReference>
<dbReference type="AlphaFoldDB" id="A0A3N5CPZ5"/>
<dbReference type="Proteomes" id="UP000275232">
    <property type="component" value="Unassembled WGS sequence"/>
</dbReference>
<evidence type="ECO:0000259" key="6">
    <source>
        <dbReference type="Pfam" id="PF03449"/>
    </source>
</evidence>
<dbReference type="InterPro" id="IPR036953">
    <property type="entry name" value="GreA/GreB_C_sf"/>
</dbReference>
<dbReference type="InterPro" id="IPR001437">
    <property type="entry name" value="Tscrpt_elong_fac_GreA/B_C"/>
</dbReference>
<dbReference type="PANTHER" id="PTHR30437">
    <property type="entry name" value="TRANSCRIPTION ELONGATION FACTOR GREA"/>
    <property type="match status" value="1"/>
</dbReference>
<evidence type="ECO:0000313" key="8">
    <source>
        <dbReference type="Proteomes" id="UP000275232"/>
    </source>
</evidence>
<dbReference type="Pfam" id="PF03449">
    <property type="entry name" value="GreA_GreB_N"/>
    <property type="match status" value="1"/>
</dbReference>
<dbReference type="PIRSF" id="PIRSF006092">
    <property type="entry name" value="GreA_GreB"/>
    <property type="match status" value="1"/>
</dbReference>
<evidence type="ECO:0000313" key="7">
    <source>
        <dbReference type="EMBL" id="RPF70667.1"/>
    </source>
</evidence>
<dbReference type="RefSeq" id="WP_123878363.1">
    <property type="nucleotide sequence ID" value="NZ_RPFZ01000001.1"/>
</dbReference>
<dbReference type="HAMAP" id="MF_00930">
    <property type="entry name" value="GreB"/>
    <property type="match status" value="1"/>
</dbReference>
<feature type="domain" description="Transcription elongation factor GreA/GreB C-terminal" evidence="5">
    <location>
        <begin position="87"/>
        <end position="160"/>
    </location>
</feature>
<gene>
    <name evidence="4 7" type="primary">greB</name>
    <name evidence="7" type="ORF">EG799_02780</name>
</gene>
<dbReference type="OrthoDB" id="9808774at2"/>
<keyword evidence="7" id="KW-0251">Elongation factor</keyword>
<dbReference type="SUPFAM" id="SSF54534">
    <property type="entry name" value="FKBP-like"/>
    <property type="match status" value="1"/>
</dbReference>
<evidence type="ECO:0000256" key="3">
    <source>
        <dbReference type="ARBA" id="ARBA00023163"/>
    </source>
</evidence>
<dbReference type="GO" id="GO:0032784">
    <property type="term" value="P:regulation of DNA-templated transcription elongation"/>
    <property type="evidence" value="ECO:0007669"/>
    <property type="project" value="UniProtKB-UniRule"/>
</dbReference>
<proteinExistence type="inferred from homology"/>
<dbReference type="FunFam" id="3.10.50.30:FF:000001">
    <property type="entry name" value="Transcription elongation factor GreA"/>
    <property type="match status" value="1"/>
</dbReference>
<dbReference type="InterPro" id="IPR022691">
    <property type="entry name" value="Tscrpt_elong_fac_GreA/B_N"/>
</dbReference>
<dbReference type="Gene3D" id="1.10.287.180">
    <property type="entry name" value="Transcription elongation factor, GreA/GreB, N-terminal domain"/>
    <property type="match status" value="1"/>
</dbReference>
<dbReference type="SUPFAM" id="SSF46557">
    <property type="entry name" value="GreA transcript cleavage protein, N-terminal domain"/>
    <property type="match status" value="1"/>
</dbReference>
<keyword evidence="2 4" id="KW-0238">DNA-binding</keyword>
<reference evidence="7 8" key="1">
    <citation type="submission" date="2018-11" db="EMBL/GenBank/DDBJ databases">
        <title>Erythrobacter spongiae sp. nov., isolated from a marine sponge.</title>
        <authorList>
            <person name="Zhuang L."/>
            <person name="Luo L."/>
        </authorList>
    </citation>
    <scope>NUCLEOTIDE SEQUENCE [LARGE SCALE GENOMIC DNA]</scope>
    <source>
        <strain evidence="7 8">HN-E23</strain>
    </source>
</reference>
<dbReference type="PANTHER" id="PTHR30437:SF6">
    <property type="entry name" value="TRANSCRIPTION ELONGATION FACTOR GREB"/>
    <property type="match status" value="1"/>
</dbReference>
<dbReference type="InterPro" id="IPR023459">
    <property type="entry name" value="Tscrpt_elong_fac_GreA/B_fam"/>
</dbReference>
<evidence type="ECO:0000256" key="2">
    <source>
        <dbReference type="ARBA" id="ARBA00023125"/>
    </source>
</evidence>
<organism evidence="7 8">
    <name type="scientific">Aurantiacibacter spongiae</name>
    <dbReference type="NCBI Taxonomy" id="2488860"/>
    <lineage>
        <taxon>Bacteria</taxon>
        <taxon>Pseudomonadati</taxon>
        <taxon>Pseudomonadota</taxon>
        <taxon>Alphaproteobacteria</taxon>
        <taxon>Sphingomonadales</taxon>
        <taxon>Erythrobacteraceae</taxon>
        <taxon>Aurantiacibacter</taxon>
    </lineage>
</organism>
<keyword evidence="3 4" id="KW-0804">Transcription</keyword>
<dbReference type="Gene3D" id="3.10.50.30">
    <property type="entry name" value="Transcription elongation factor, GreA/GreB, C-terminal domain"/>
    <property type="match status" value="1"/>
</dbReference>
<keyword evidence="8" id="KW-1185">Reference proteome</keyword>
<dbReference type="GO" id="GO:0006354">
    <property type="term" value="P:DNA-templated transcription elongation"/>
    <property type="evidence" value="ECO:0007669"/>
    <property type="project" value="TreeGrafter"/>
</dbReference>
<dbReference type="GO" id="GO:0003677">
    <property type="term" value="F:DNA binding"/>
    <property type="evidence" value="ECO:0007669"/>
    <property type="project" value="UniProtKB-UniRule"/>
</dbReference>
<dbReference type="InterPro" id="IPR028624">
    <property type="entry name" value="Tscrpt_elong_fac_GreA/B"/>
</dbReference>
<evidence type="ECO:0000259" key="5">
    <source>
        <dbReference type="Pfam" id="PF01272"/>
    </source>
</evidence>
<dbReference type="Pfam" id="PF01272">
    <property type="entry name" value="GreA_GreB"/>
    <property type="match status" value="1"/>
</dbReference>
<comment type="caution">
    <text evidence="7">The sequence shown here is derived from an EMBL/GenBank/DDBJ whole genome shotgun (WGS) entry which is preliminary data.</text>
</comment>
<dbReference type="FunFam" id="1.10.287.180:FF:000001">
    <property type="entry name" value="Transcription elongation factor GreA"/>
    <property type="match status" value="1"/>
</dbReference>
<accession>A0A3N5CPZ5</accession>
<dbReference type="GO" id="GO:0003746">
    <property type="term" value="F:translation elongation factor activity"/>
    <property type="evidence" value="ECO:0007669"/>
    <property type="project" value="UniProtKB-KW"/>
</dbReference>
<name>A0A3N5CPZ5_9SPHN</name>